<feature type="transmembrane region" description="Helical" evidence="5">
    <location>
        <begin position="87"/>
        <end position="105"/>
    </location>
</feature>
<evidence type="ECO:0000256" key="2">
    <source>
        <dbReference type="ARBA" id="ARBA00022692"/>
    </source>
</evidence>
<keyword evidence="2 5" id="KW-0812">Transmembrane</keyword>
<dbReference type="RefSeq" id="WP_311513173.1">
    <property type="nucleotide sequence ID" value="NZ_JAVREP010000014.1"/>
</dbReference>
<dbReference type="SUPFAM" id="SSF103473">
    <property type="entry name" value="MFS general substrate transporter"/>
    <property type="match status" value="1"/>
</dbReference>
<evidence type="ECO:0000313" key="8">
    <source>
        <dbReference type="Proteomes" id="UP001183390"/>
    </source>
</evidence>
<feature type="transmembrane region" description="Helical" evidence="5">
    <location>
        <begin position="234"/>
        <end position="255"/>
    </location>
</feature>
<evidence type="ECO:0000313" key="7">
    <source>
        <dbReference type="EMBL" id="MDT0330627.1"/>
    </source>
</evidence>
<comment type="caution">
    <text evidence="7">The sequence shown here is derived from an EMBL/GenBank/DDBJ whole genome shotgun (WGS) entry which is preliminary data.</text>
</comment>
<feature type="transmembrane region" description="Helical" evidence="5">
    <location>
        <begin position="330"/>
        <end position="350"/>
    </location>
</feature>
<feature type="domain" description="Major facilitator superfamily (MFS) profile" evidence="6">
    <location>
        <begin position="21"/>
        <end position="450"/>
    </location>
</feature>
<keyword evidence="3 5" id="KW-1133">Transmembrane helix</keyword>
<evidence type="ECO:0000256" key="5">
    <source>
        <dbReference type="SAM" id="Phobius"/>
    </source>
</evidence>
<dbReference type="PRINTS" id="PR01036">
    <property type="entry name" value="TCRTETB"/>
</dbReference>
<feature type="transmembrane region" description="Helical" evidence="5">
    <location>
        <begin position="172"/>
        <end position="191"/>
    </location>
</feature>
<dbReference type="PROSITE" id="PS50850">
    <property type="entry name" value="MFS"/>
    <property type="match status" value="1"/>
</dbReference>
<dbReference type="InterPro" id="IPR020846">
    <property type="entry name" value="MFS_dom"/>
</dbReference>
<protein>
    <submittedName>
        <fullName evidence="7">MFS transporter</fullName>
    </submittedName>
</protein>
<name>A0ABU2MDH9_9ACTN</name>
<dbReference type="Pfam" id="PF07690">
    <property type="entry name" value="MFS_1"/>
    <property type="match status" value="1"/>
</dbReference>
<comment type="subcellular location">
    <subcellularLocation>
        <location evidence="1">Cell membrane</location>
        <topology evidence="1">Multi-pass membrane protein</topology>
    </subcellularLocation>
</comment>
<proteinExistence type="predicted"/>
<dbReference type="EMBL" id="JAVREP010000014">
    <property type="protein sequence ID" value="MDT0330627.1"/>
    <property type="molecule type" value="Genomic_DNA"/>
</dbReference>
<feature type="transmembrane region" description="Helical" evidence="5">
    <location>
        <begin position="211"/>
        <end position="228"/>
    </location>
</feature>
<evidence type="ECO:0000256" key="3">
    <source>
        <dbReference type="ARBA" id="ARBA00022989"/>
    </source>
</evidence>
<feature type="transmembrane region" description="Helical" evidence="5">
    <location>
        <begin position="21"/>
        <end position="43"/>
    </location>
</feature>
<dbReference type="InterPro" id="IPR036259">
    <property type="entry name" value="MFS_trans_sf"/>
</dbReference>
<keyword evidence="4 5" id="KW-0472">Membrane</keyword>
<reference evidence="8" key="1">
    <citation type="submission" date="2023-07" db="EMBL/GenBank/DDBJ databases">
        <title>30 novel species of actinomycetes from the DSMZ collection.</title>
        <authorList>
            <person name="Nouioui I."/>
        </authorList>
    </citation>
    <scope>NUCLEOTIDE SEQUENCE [LARGE SCALE GENOMIC DNA]</scope>
    <source>
        <strain evidence="8">DSM 44743</strain>
    </source>
</reference>
<dbReference type="InterPro" id="IPR011701">
    <property type="entry name" value="MFS"/>
</dbReference>
<feature type="transmembrane region" description="Helical" evidence="5">
    <location>
        <begin position="267"/>
        <end position="290"/>
    </location>
</feature>
<feature type="transmembrane region" description="Helical" evidence="5">
    <location>
        <begin position="144"/>
        <end position="166"/>
    </location>
</feature>
<evidence type="ECO:0000256" key="1">
    <source>
        <dbReference type="ARBA" id="ARBA00004651"/>
    </source>
</evidence>
<feature type="transmembrane region" description="Helical" evidence="5">
    <location>
        <begin position="296"/>
        <end position="318"/>
    </location>
</feature>
<feature type="transmembrane region" description="Helical" evidence="5">
    <location>
        <begin position="427"/>
        <end position="447"/>
    </location>
</feature>
<dbReference type="PANTHER" id="PTHR23501">
    <property type="entry name" value="MAJOR FACILITATOR SUPERFAMILY"/>
    <property type="match status" value="1"/>
</dbReference>
<feature type="transmembrane region" description="Helical" evidence="5">
    <location>
        <begin position="55"/>
        <end position="75"/>
    </location>
</feature>
<feature type="transmembrane region" description="Helical" evidence="5">
    <location>
        <begin position="403"/>
        <end position="421"/>
    </location>
</feature>
<evidence type="ECO:0000256" key="4">
    <source>
        <dbReference type="ARBA" id="ARBA00023136"/>
    </source>
</evidence>
<organism evidence="7 8">
    <name type="scientific">Nocardiopsis lambiniae</name>
    <dbReference type="NCBI Taxonomy" id="3075539"/>
    <lineage>
        <taxon>Bacteria</taxon>
        <taxon>Bacillati</taxon>
        <taxon>Actinomycetota</taxon>
        <taxon>Actinomycetes</taxon>
        <taxon>Streptosporangiales</taxon>
        <taxon>Nocardiopsidaceae</taxon>
        <taxon>Nocardiopsis</taxon>
    </lineage>
</organism>
<sequence>MTAEAGAREHARLWGPPYRPIVAGVFGLMTFIAFEVFAITTALPVITRSLGAEHWYSLAFAATATTGLVGMTVGGRWADLRGVRRPLVAGGTMFLAGIALCALAPDMSVFILGRMLQGVGGGIDSVVLYVVIARFIPEALRARMFGVLTAAWLLPSILGPLVTGALVELVHWRLVFALVLVGSAASLAVLLGAVRSAPRPDLPGSPVGRRGLWALAAATAVLGLHLVGQQPLPWIAVGTVVGVVAVVVTAGRLLPSGTLRARAGIPRLVAFRGVLGATDAATDIYLPLYLQHRLDFSPMASGAVVAIGAFGWALGAWLQGRSGSTAGSPASLRLAAALTLCGPLAVLGLVTGVLPLWATVIGCVLMGTGMGLAYPQVSSLVLALSPVEGQGGNSSALQVSESLGTSLLIAVTGAVLTASALAGYGLLYGVVAGAGVLSVLLTLTFTVPPKGPGSI</sequence>
<gene>
    <name evidence="7" type="ORF">RM479_19600</name>
</gene>
<keyword evidence="8" id="KW-1185">Reference proteome</keyword>
<dbReference type="Proteomes" id="UP001183390">
    <property type="component" value="Unassembled WGS sequence"/>
</dbReference>
<dbReference type="Gene3D" id="1.20.1250.20">
    <property type="entry name" value="MFS general substrate transporter like domains"/>
    <property type="match status" value="2"/>
</dbReference>
<dbReference type="PANTHER" id="PTHR23501:SF154">
    <property type="entry name" value="MULTIDRUG-EFFLUX TRANSPORTER RV1634-RELATED"/>
    <property type="match status" value="1"/>
</dbReference>
<feature type="transmembrane region" description="Helical" evidence="5">
    <location>
        <begin position="111"/>
        <end position="132"/>
    </location>
</feature>
<accession>A0ABU2MDH9</accession>
<evidence type="ECO:0000259" key="6">
    <source>
        <dbReference type="PROSITE" id="PS50850"/>
    </source>
</evidence>